<reference evidence="2 3" key="1">
    <citation type="submission" date="2021-06" db="EMBL/GenBank/DDBJ databases">
        <authorList>
            <person name="Palmer J.M."/>
        </authorList>
    </citation>
    <scope>NUCLEOTIDE SEQUENCE [LARGE SCALE GENOMIC DNA]</scope>
    <source>
        <strain evidence="2 3">AS_MEX2019</strain>
        <tissue evidence="2">Muscle</tissue>
    </source>
</reference>
<accession>A0ABV0XLK5</accession>
<sequence>MRFCIQGFATKICNSECEDPQACPMVPGRTLRRSESQTSKGPPKHRNPRRTTARTTATPPEKSSGESQGNHPAVTVQKPQGLNISNKKTYNKYEMYSQVPIMFRDSQLDSYTAKIFWL</sequence>
<gene>
    <name evidence="2" type="ORF">AMECASPLE_039454</name>
</gene>
<evidence type="ECO:0000313" key="3">
    <source>
        <dbReference type="Proteomes" id="UP001469553"/>
    </source>
</evidence>
<name>A0ABV0XLK5_9TELE</name>
<feature type="region of interest" description="Disordered" evidence="1">
    <location>
        <begin position="23"/>
        <end position="83"/>
    </location>
</feature>
<feature type="compositionally biased region" description="Basic residues" evidence="1">
    <location>
        <begin position="42"/>
        <end position="52"/>
    </location>
</feature>
<dbReference type="EMBL" id="JAHRIP010008316">
    <property type="protein sequence ID" value="MEQ2282330.1"/>
    <property type="molecule type" value="Genomic_DNA"/>
</dbReference>
<comment type="caution">
    <text evidence="2">The sequence shown here is derived from an EMBL/GenBank/DDBJ whole genome shotgun (WGS) entry which is preliminary data.</text>
</comment>
<keyword evidence="3" id="KW-1185">Reference proteome</keyword>
<evidence type="ECO:0000256" key="1">
    <source>
        <dbReference type="SAM" id="MobiDB-lite"/>
    </source>
</evidence>
<organism evidence="2 3">
    <name type="scientific">Ameca splendens</name>
    <dbReference type="NCBI Taxonomy" id="208324"/>
    <lineage>
        <taxon>Eukaryota</taxon>
        <taxon>Metazoa</taxon>
        <taxon>Chordata</taxon>
        <taxon>Craniata</taxon>
        <taxon>Vertebrata</taxon>
        <taxon>Euteleostomi</taxon>
        <taxon>Actinopterygii</taxon>
        <taxon>Neopterygii</taxon>
        <taxon>Teleostei</taxon>
        <taxon>Neoteleostei</taxon>
        <taxon>Acanthomorphata</taxon>
        <taxon>Ovalentaria</taxon>
        <taxon>Atherinomorphae</taxon>
        <taxon>Cyprinodontiformes</taxon>
        <taxon>Goodeidae</taxon>
        <taxon>Ameca</taxon>
    </lineage>
</organism>
<dbReference type="Proteomes" id="UP001469553">
    <property type="component" value="Unassembled WGS sequence"/>
</dbReference>
<protein>
    <submittedName>
        <fullName evidence="2">Uncharacterized protein</fullName>
    </submittedName>
</protein>
<evidence type="ECO:0000313" key="2">
    <source>
        <dbReference type="EMBL" id="MEQ2282330.1"/>
    </source>
</evidence>
<proteinExistence type="predicted"/>